<sequence>MKKTDFQKRLLGLAEILGVEIKKSRVDGYWEVFKDYPDKELIRAINLSLKTNKFFPKPAELIELIEGSPADKSLQAWHISLEAIRNKSPQFEDKRIVAVISDMGGWQEFCRIADTKGLYLKEKGFREKYQYYFRQPIPSNISINIADNSLRIGYADEPVYKRA</sequence>
<evidence type="ECO:0000313" key="2">
    <source>
        <dbReference type="EMBL" id="QJA93168.1"/>
    </source>
</evidence>
<dbReference type="InterPro" id="IPR045521">
    <property type="entry name" value="DUF6475"/>
</dbReference>
<dbReference type="Pfam" id="PF20081">
    <property type="entry name" value="DUF6475"/>
    <property type="match status" value="1"/>
</dbReference>
<dbReference type="AlphaFoldDB" id="A0A6M3LJA9"/>
<protein>
    <recommendedName>
        <fullName evidence="1">DUF6475 domain-containing protein</fullName>
    </recommendedName>
</protein>
<evidence type="ECO:0000259" key="1">
    <source>
        <dbReference type="Pfam" id="PF20081"/>
    </source>
</evidence>
<organism evidence="2">
    <name type="scientific">viral metagenome</name>
    <dbReference type="NCBI Taxonomy" id="1070528"/>
    <lineage>
        <taxon>unclassified sequences</taxon>
        <taxon>metagenomes</taxon>
        <taxon>organismal metagenomes</taxon>
    </lineage>
</organism>
<reference evidence="2" key="1">
    <citation type="submission" date="2020-03" db="EMBL/GenBank/DDBJ databases">
        <title>The deep terrestrial virosphere.</title>
        <authorList>
            <person name="Holmfeldt K."/>
            <person name="Nilsson E."/>
            <person name="Simone D."/>
            <person name="Lopez-Fernandez M."/>
            <person name="Wu X."/>
            <person name="de Brujin I."/>
            <person name="Lundin D."/>
            <person name="Andersson A."/>
            <person name="Bertilsson S."/>
            <person name="Dopson M."/>
        </authorList>
    </citation>
    <scope>NUCLEOTIDE SEQUENCE</scope>
    <source>
        <strain evidence="2">MM415B04329</strain>
    </source>
</reference>
<gene>
    <name evidence="2" type="ORF">MM415B04329_0004</name>
</gene>
<dbReference type="EMBL" id="MT143127">
    <property type="protein sequence ID" value="QJA93168.1"/>
    <property type="molecule type" value="Genomic_DNA"/>
</dbReference>
<name>A0A6M3LJA9_9ZZZZ</name>
<proteinExistence type="predicted"/>
<feature type="domain" description="DUF6475" evidence="1">
    <location>
        <begin position="91"/>
        <end position="136"/>
    </location>
</feature>
<accession>A0A6M3LJA9</accession>